<accession>T1C1L0</accession>
<dbReference type="Pfam" id="PF13801">
    <property type="entry name" value="Metal_resist"/>
    <property type="match status" value="1"/>
</dbReference>
<reference evidence="1" key="1">
    <citation type="submission" date="2013-08" db="EMBL/GenBank/DDBJ databases">
        <authorList>
            <person name="Mendez C."/>
            <person name="Richter M."/>
            <person name="Ferrer M."/>
            <person name="Sanchez J."/>
        </authorList>
    </citation>
    <scope>NUCLEOTIDE SEQUENCE</scope>
</reference>
<evidence type="ECO:0000313" key="1">
    <source>
        <dbReference type="EMBL" id="EQD79356.1"/>
    </source>
</evidence>
<dbReference type="InterPro" id="IPR025961">
    <property type="entry name" value="Metal_resist"/>
</dbReference>
<reference evidence="1" key="2">
    <citation type="journal article" date="2014" name="ISME J.">
        <title>Microbial stratification in low pH oxic and suboxic macroscopic growths along an acid mine drainage.</title>
        <authorList>
            <person name="Mendez-Garcia C."/>
            <person name="Mesa V."/>
            <person name="Sprenger R.R."/>
            <person name="Richter M."/>
            <person name="Diez M.S."/>
            <person name="Solano J."/>
            <person name="Bargiela R."/>
            <person name="Golyshina O.V."/>
            <person name="Manteca A."/>
            <person name="Ramos J.L."/>
            <person name="Gallego J.R."/>
            <person name="Llorente I."/>
            <person name="Martins Dos Santos V.A."/>
            <person name="Jensen O.N."/>
            <person name="Pelaez A.I."/>
            <person name="Sanchez J."/>
            <person name="Ferrer M."/>
        </authorList>
    </citation>
    <scope>NUCLEOTIDE SEQUENCE</scope>
</reference>
<dbReference type="AlphaFoldDB" id="T1C1L0"/>
<dbReference type="Gene3D" id="1.20.120.1490">
    <property type="match status" value="1"/>
</dbReference>
<dbReference type="EMBL" id="AUZX01001339">
    <property type="protein sequence ID" value="EQD79356.1"/>
    <property type="molecule type" value="Genomic_DNA"/>
</dbReference>
<proteinExistence type="predicted"/>
<comment type="caution">
    <text evidence="1">The sequence shown here is derived from an EMBL/GenBank/DDBJ whole genome shotgun (WGS) entry which is preliminary data.</text>
</comment>
<name>T1C1L0_9ZZZZ</name>
<sequence length="148" mass="15882">MIGSGRVVLMAILLSALTAAAGGWLGVRYGLTHSPGSPVSLNRLLHRQLDLTAEQRQRLAALEAVYAARRKVLEARELAANRELGAALLAEHRYGPKAAQAIGKFAIAMTALQVATVRHVMDMRTVLTPRQAQTYDQAIAKALDSSGQ</sequence>
<evidence type="ECO:0008006" key="2">
    <source>
        <dbReference type="Google" id="ProtNLM"/>
    </source>
</evidence>
<protein>
    <recommendedName>
        <fullName evidence="2">Heavy metal resistance protein</fullName>
    </recommendedName>
</protein>
<gene>
    <name evidence="1" type="ORF">B1A_01778</name>
</gene>
<organism evidence="1">
    <name type="scientific">mine drainage metagenome</name>
    <dbReference type="NCBI Taxonomy" id="410659"/>
    <lineage>
        <taxon>unclassified sequences</taxon>
        <taxon>metagenomes</taxon>
        <taxon>ecological metagenomes</taxon>
    </lineage>
</organism>